<sequence>MAVEDYWFQKKLRLFVPVNQQPLSLPGGGKADPDDPAAMYRWLESGERKASVANERAIAQARADAFFNAIRAELRDLGLPYKDLTEVLYWLEEEGYCINNISFKEAVSVVTEARKKVLEARLLERMESIDGVAKKKAISGDDGTASPEEITGDDKVRSTIPEEHRTQAMSQAKAALRYFRNVEYSPDHKKREFRRMVVANEVAAIQLVPPKGRLFYFDKRQIET</sequence>
<keyword evidence="2" id="KW-1185">Reference proteome</keyword>
<dbReference type="AlphaFoldDB" id="A0A5C5X2W8"/>
<dbReference type="Proteomes" id="UP000318053">
    <property type="component" value="Unassembled WGS sequence"/>
</dbReference>
<gene>
    <name evidence="1" type="ORF">CA85_40440</name>
</gene>
<organism evidence="1 2">
    <name type="scientific">Allorhodopirellula solitaria</name>
    <dbReference type="NCBI Taxonomy" id="2527987"/>
    <lineage>
        <taxon>Bacteria</taxon>
        <taxon>Pseudomonadati</taxon>
        <taxon>Planctomycetota</taxon>
        <taxon>Planctomycetia</taxon>
        <taxon>Pirellulales</taxon>
        <taxon>Pirellulaceae</taxon>
        <taxon>Allorhodopirellula</taxon>
    </lineage>
</organism>
<proteinExistence type="predicted"/>
<reference evidence="1 2" key="1">
    <citation type="submission" date="2019-02" db="EMBL/GenBank/DDBJ databases">
        <title>Deep-cultivation of Planctomycetes and their phenomic and genomic characterization uncovers novel biology.</title>
        <authorList>
            <person name="Wiegand S."/>
            <person name="Jogler M."/>
            <person name="Boedeker C."/>
            <person name="Pinto D."/>
            <person name="Vollmers J."/>
            <person name="Rivas-Marin E."/>
            <person name="Kohn T."/>
            <person name="Peeters S.H."/>
            <person name="Heuer A."/>
            <person name="Rast P."/>
            <person name="Oberbeckmann S."/>
            <person name="Bunk B."/>
            <person name="Jeske O."/>
            <person name="Meyerdierks A."/>
            <person name="Storesund J.E."/>
            <person name="Kallscheuer N."/>
            <person name="Luecker S."/>
            <person name="Lage O.M."/>
            <person name="Pohl T."/>
            <person name="Merkel B.J."/>
            <person name="Hornburger P."/>
            <person name="Mueller R.-W."/>
            <person name="Bruemmer F."/>
            <person name="Labrenz M."/>
            <person name="Spormann A.M."/>
            <person name="Op Den Camp H."/>
            <person name="Overmann J."/>
            <person name="Amann R."/>
            <person name="Jetten M.S.M."/>
            <person name="Mascher T."/>
            <person name="Medema M.H."/>
            <person name="Devos D.P."/>
            <person name="Kaster A.-K."/>
            <person name="Ovreas L."/>
            <person name="Rohde M."/>
            <person name="Galperin M.Y."/>
            <person name="Jogler C."/>
        </authorList>
    </citation>
    <scope>NUCLEOTIDE SEQUENCE [LARGE SCALE GENOMIC DNA]</scope>
    <source>
        <strain evidence="1 2">CA85</strain>
    </source>
</reference>
<dbReference type="RefSeq" id="WP_146392929.1">
    <property type="nucleotide sequence ID" value="NZ_SJPK01000012.1"/>
</dbReference>
<name>A0A5C5X2W8_9BACT</name>
<evidence type="ECO:0000313" key="2">
    <source>
        <dbReference type="Proteomes" id="UP000318053"/>
    </source>
</evidence>
<comment type="caution">
    <text evidence="1">The sequence shown here is derived from an EMBL/GenBank/DDBJ whole genome shotgun (WGS) entry which is preliminary data.</text>
</comment>
<protein>
    <submittedName>
        <fullName evidence="1">Uncharacterized protein</fullName>
    </submittedName>
</protein>
<evidence type="ECO:0000313" key="1">
    <source>
        <dbReference type="EMBL" id="TWT56513.1"/>
    </source>
</evidence>
<dbReference type="EMBL" id="SJPK01000012">
    <property type="protein sequence ID" value="TWT56513.1"/>
    <property type="molecule type" value="Genomic_DNA"/>
</dbReference>
<accession>A0A5C5X2W8</accession>